<dbReference type="PANTHER" id="PTHR19981:SF1">
    <property type="entry name" value="RHEA, ISOFORM B"/>
    <property type="match status" value="1"/>
</dbReference>
<dbReference type="PANTHER" id="PTHR19981">
    <property type="entry name" value="TALIN"/>
    <property type="match status" value="1"/>
</dbReference>
<evidence type="ECO:0000313" key="2">
    <source>
        <dbReference type="WBParaSite" id="PEQ_0000087501-mRNA-1"/>
    </source>
</evidence>
<dbReference type="GO" id="GO:0005925">
    <property type="term" value="C:focal adhesion"/>
    <property type="evidence" value="ECO:0007669"/>
    <property type="project" value="TreeGrafter"/>
</dbReference>
<dbReference type="GO" id="GO:0098609">
    <property type="term" value="P:cell-cell adhesion"/>
    <property type="evidence" value="ECO:0007669"/>
    <property type="project" value="TreeGrafter"/>
</dbReference>
<dbReference type="WBParaSite" id="PEQ_0000087501-mRNA-1">
    <property type="protein sequence ID" value="PEQ_0000087501-mRNA-1"/>
    <property type="gene ID" value="PEQ_0000087501"/>
</dbReference>
<organism evidence="1 2">
    <name type="scientific">Parascaris equorum</name>
    <name type="common">Equine roundworm</name>
    <dbReference type="NCBI Taxonomy" id="6256"/>
    <lineage>
        <taxon>Eukaryota</taxon>
        <taxon>Metazoa</taxon>
        <taxon>Ecdysozoa</taxon>
        <taxon>Nematoda</taxon>
        <taxon>Chromadorea</taxon>
        <taxon>Rhabditida</taxon>
        <taxon>Spirurina</taxon>
        <taxon>Ascaridomorpha</taxon>
        <taxon>Ascaridoidea</taxon>
        <taxon>Ascarididae</taxon>
        <taxon>Parascaris</taxon>
    </lineage>
</organism>
<dbReference type="GO" id="GO:0005178">
    <property type="term" value="F:integrin binding"/>
    <property type="evidence" value="ECO:0007669"/>
    <property type="project" value="TreeGrafter"/>
</dbReference>
<dbReference type="AlphaFoldDB" id="A0A914R855"/>
<evidence type="ECO:0000313" key="1">
    <source>
        <dbReference type="Proteomes" id="UP000887564"/>
    </source>
</evidence>
<name>A0A914R855_PAREQ</name>
<reference evidence="2" key="1">
    <citation type="submission" date="2022-11" db="UniProtKB">
        <authorList>
            <consortium name="WormBaseParasite"/>
        </authorList>
    </citation>
    <scope>IDENTIFICATION</scope>
</reference>
<keyword evidence="1" id="KW-1185">Reference proteome</keyword>
<accession>A0A914R855</accession>
<dbReference type="GO" id="GO:0005737">
    <property type="term" value="C:cytoplasm"/>
    <property type="evidence" value="ECO:0007669"/>
    <property type="project" value="TreeGrafter"/>
</dbReference>
<sequence length="253" mass="28029">LAIYFTRCDYRYRTLDCGREVAVQDIGVRYGDCASAAVLFFVDAQSRFRKRCWIFMACGKIVENAWKLRRVGFYYLLRSFRPVVGELANCGELLKGDSWSDPSDPTAVAENELIGAANSIEAAAVKLAQLRPRQVHVSMMKKLENQERMKASYVDMSGILGLGLRQPVSQTYHRCALRRASSFVLDPNDSTIDSCLSVVAGPSISVVVARCLLSRLPAVASTLLPTPIVFLLLVISQCRDIPHAITSLLFSSE</sequence>
<dbReference type="Proteomes" id="UP000887564">
    <property type="component" value="Unplaced"/>
</dbReference>
<proteinExistence type="predicted"/>
<dbReference type="GO" id="GO:0030036">
    <property type="term" value="P:actin cytoskeleton organization"/>
    <property type="evidence" value="ECO:0007669"/>
    <property type="project" value="TreeGrafter"/>
</dbReference>
<dbReference type="Gene3D" id="1.20.1410.10">
    <property type="entry name" value="I/LWEQ domain"/>
    <property type="match status" value="1"/>
</dbReference>
<dbReference type="GO" id="GO:0005886">
    <property type="term" value="C:plasma membrane"/>
    <property type="evidence" value="ECO:0007669"/>
    <property type="project" value="TreeGrafter"/>
</dbReference>
<protein>
    <submittedName>
        <fullName evidence="2">Uncharacterized protein</fullName>
    </submittedName>
</protein>